<feature type="non-terminal residue" evidence="1">
    <location>
        <position position="1"/>
    </location>
</feature>
<sequence>PLKYSDIPSLVVSRFKSCSQGLFDINKGIMLSSWRRWLNTCNIPSHHKKLLGTGMYPNLDAAVLYCTLQELRPKRMLEIGSG</sequence>
<organism evidence="1">
    <name type="scientific">Tetraselmis sp. GSL018</name>
    <dbReference type="NCBI Taxonomy" id="582737"/>
    <lineage>
        <taxon>Eukaryota</taxon>
        <taxon>Viridiplantae</taxon>
        <taxon>Chlorophyta</taxon>
        <taxon>core chlorophytes</taxon>
        <taxon>Chlorodendrophyceae</taxon>
        <taxon>Chlorodendrales</taxon>
        <taxon>Chlorodendraceae</taxon>
        <taxon>Tetraselmis</taxon>
    </lineage>
</organism>
<dbReference type="EMBL" id="GBEZ01010690">
    <property type="protein sequence ID" value="JAC75018.1"/>
    <property type="molecule type" value="Transcribed_RNA"/>
</dbReference>
<evidence type="ECO:0000313" key="1">
    <source>
        <dbReference type="EMBL" id="JAC75018.1"/>
    </source>
</evidence>
<proteinExistence type="predicted"/>
<protein>
    <submittedName>
        <fullName evidence="1">Uncharacterized protein</fullName>
    </submittedName>
</protein>
<accession>A0A061RSS8</accession>
<reference evidence="1" key="1">
    <citation type="submission" date="2014-05" db="EMBL/GenBank/DDBJ databases">
        <title>The transcriptome of the halophilic microalga Tetraselmis sp. GSL018 isolated from the Great Salt Lake, Utah.</title>
        <authorList>
            <person name="Jinkerson R.E."/>
            <person name="D'Adamo S."/>
            <person name="Posewitz M.C."/>
        </authorList>
    </citation>
    <scope>NUCLEOTIDE SEQUENCE</scope>
    <source>
        <strain evidence="1">GSL018</strain>
    </source>
</reference>
<gene>
    <name evidence="1" type="ORF">TSPGSL018_24324</name>
</gene>
<dbReference type="AlphaFoldDB" id="A0A061RSS8"/>
<feature type="non-terminal residue" evidence="1">
    <location>
        <position position="82"/>
    </location>
</feature>
<name>A0A061RSS8_9CHLO</name>